<accession>L1QLS4</accession>
<dbReference type="InterPro" id="IPR011437">
    <property type="entry name" value="DUF1540"/>
</dbReference>
<dbReference type="HOGENOM" id="CLU_159977_1_0_9"/>
<dbReference type="Pfam" id="PF07561">
    <property type="entry name" value="DUF1540"/>
    <property type="match status" value="2"/>
</dbReference>
<dbReference type="PATRIC" id="fig|545697.3.peg.707"/>
<dbReference type="eggNOG" id="ENOG50330E2">
    <property type="taxonomic scope" value="Bacteria"/>
</dbReference>
<proteinExistence type="predicted"/>
<evidence type="ECO:0000313" key="3">
    <source>
        <dbReference type="Proteomes" id="UP000010420"/>
    </source>
</evidence>
<keyword evidence="3" id="KW-1185">Reference proteome</keyword>
<sequence>MCCKDGIQVGGKSAVSSVNTCCESFEEKTGAFTNSIESPKFSLNITCEAENCTYNNCKMCEAEDISIEGGAATSQTGTECASFVPRL</sequence>
<feature type="domain" description="DUF1540" evidence="1">
    <location>
        <begin position="1"/>
        <end position="25"/>
    </location>
</feature>
<protein>
    <recommendedName>
        <fullName evidence="1">DUF1540 domain-containing protein</fullName>
    </recommendedName>
</protein>
<name>L1QLS4_9CLOT</name>
<evidence type="ECO:0000313" key="2">
    <source>
        <dbReference type="EMBL" id="EKY28522.1"/>
    </source>
</evidence>
<reference evidence="2 3" key="1">
    <citation type="submission" date="2012-05" db="EMBL/GenBank/DDBJ databases">
        <authorList>
            <person name="Weinstock G."/>
            <person name="Sodergren E."/>
            <person name="Lobos E.A."/>
            <person name="Fulton L."/>
            <person name="Fulton R."/>
            <person name="Courtney L."/>
            <person name="Fronick C."/>
            <person name="O'Laughlin M."/>
            <person name="Godfrey J."/>
            <person name="Wilson R.M."/>
            <person name="Miner T."/>
            <person name="Farmer C."/>
            <person name="Delehaunty K."/>
            <person name="Cordes M."/>
            <person name="Minx P."/>
            <person name="Tomlinson C."/>
            <person name="Chen J."/>
            <person name="Wollam A."/>
            <person name="Pepin K.H."/>
            <person name="Bhonagiri V."/>
            <person name="Zhang X."/>
            <person name="Suruliraj S."/>
            <person name="Warren W."/>
            <person name="Mitreva M."/>
            <person name="Mardis E.R."/>
            <person name="Wilson R.K."/>
        </authorList>
    </citation>
    <scope>NUCLEOTIDE SEQUENCE [LARGE SCALE GENOMIC DNA]</scope>
    <source>
        <strain evidence="2 3">DSM 1785</strain>
    </source>
</reference>
<feature type="domain" description="DUF1540" evidence="1">
    <location>
        <begin position="45"/>
        <end position="83"/>
    </location>
</feature>
<dbReference type="EMBL" id="AMEZ01000023">
    <property type="protein sequence ID" value="EKY28522.1"/>
    <property type="molecule type" value="Genomic_DNA"/>
</dbReference>
<evidence type="ECO:0000259" key="1">
    <source>
        <dbReference type="Pfam" id="PF07561"/>
    </source>
</evidence>
<organism evidence="2 3">
    <name type="scientific">Clostridium celatum DSM 1785</name>
    <dbReference type="NCBI Taxonomy" id="545697"/>
    <lineage>
        <taxon>Bacteria</taxon>
        <taxon>Bacillati</taxon>
        <taxon>Bacillota</taxon>
        <taxon>Clostridia</taxon>
        <taxon>Eubacteriales</taxon>
        <taxon>Clostridiaceae</taxon>
        <taxon>Clostridium</taxon>
    </lineage>
</organism>
<gene>
    <name evidence="2" type="ORF">HMPREF0216_00720</name>
</gene>
<dbReference type="Proteomes" id="UP000010420">
    <property type="component" value="Unassembled WGS sequence"/>
</dbReference>
<dbReference type="AlphaFoldDB" id="L1QLS4"/>
<dbReference type="STRING" id="545697.HMPREF0216_00720"/>
<comment type="caution">
    <text evidence="2">The sequence shown here is derived from an EMBL/GenBank/DDBJ whole genome shotgun (WGS) entry which is preliminary data.</text>
</comment>